<dbReference type="EMBL" id="AVOT02025542">
    <property type="protein sequence ID" value="MBW0516885.1"/>
    <property type="molecule type" value="Genomic_DNA"/>
</dbReference>
<accession>A0A9Q3E6E3</accession>
<evidence type="ECO:0000313" key="2">
    <source>
        <dbReference type="EMBL" id="MBW0516885.1"/>
    </source>
</evidence>
<evidence type="ECO:0000256" key="1">
    <source>
        <dbReference type="SAM" id="MobiDB-lite"/>
    </source>
</evidence>
<dbReference type="Proteomes" id="UP000765509">
    <property type="component" value="Unassembled WGS sequence"/>
</dbReference>
<feature type="region of interest" description="Disordered" evidence="1">
    <location>
        <begin position="1"/>
        <end position="39"/>
    </location>
</feature>
<sequence>MEGEESFKRGGPRSRWQEEEDEEGESDETEVEAAVADPSEGPEALNLLLYNQTLFSQANPILLNMLEEITTFRGQLTHEVALKGNFKALTSRTPSMKAPDIFDGTQAHKL</sequence>
<name>A0A9Q3E6E3_9BASI</name>
<organism evidence="2 3">
    <name type="scientific">Austropuccinia psidii MF-1</name>
    <dbReference type="NCBI Taxonomy" id="1389203"/>
    <lineage>
        <taxon>Eukaryota</taxon>
        <taxon>Fungi</taxon>
        <taxon>Dikarya</taxon>
        <taxon>Basidiomycota</taxon>
        <taxon>Pucciniomycotina</taxon>
        <taxon>Pucciniomycetes</taxon>
        <taxon>Pucciniales</taxon>
        <taxon>Sphaerophragmiaceae</taxon>
        <taxon>Austropuccinia</taxon>
    </lineage>
</organism>
<protein>
    <submittedName>
        <fullName evidence="2">Uncharacterized protein</fullName>
    </submittedName>
</protein>
<feature type="compositionally biased region" description="Acidic residues" evidence="1">
    <location>
        <begin position="18"/>
        <end position="31"/>
    </location>
</feature>
<gene>
    <name evidence="2" type="ORF">O181_056600</name>
</gene>
<proteinExistence type="predicted"/>
<reference evidence="2" key="1">
    <citation type="submission" date="2021-03" db="EMBL/GenBank/DDBJ databases">
        <title>Draft genome sequence of rust myrtle Austropuccinia psidii MF-1, a brazilian biotype.</title>
        <authorList>
            <person name="Quecine M.C."/>
            <person name="Pachon D.M.R."/>
            <person name="Bonatelli M.L."/>
            <person name="Correr F.H."/>
            <person name="Franceschini L.M."/>
            <person name="Leite T.F."/>
            <person name="Margarido G.R.A."/>
            <person name="Almeida C.A."/>
            <person name="Ferrarezi J.A."/>
            <person name="Labate C.A."/>
        </authorList>
    </citation>
    <scope>NUCLEOTIDE SEQUENCE</scope>
    <source>
        <strain evidence="2">MF-1</strain>
    </source>
</reference>
<dbReference type="AlphaFoldDB" id="A0A9Q3E6E3"/>
<evidence type="ECO:0000313" key="3">
    <source>
        <dbReference type="Proteomes" id="UP000765509"/>
    </source>
</evidence>
<comment type="caution">
    <text evidence="2">The sequence shown here is derived from an EMBL/GenBank/DDBJ whole genome shotgun (WGS) entry which is preliminary data.</text>
</comment>
<keyword evidence="3" id="KW-1185">Reference proteome</keyword>